<protein>
    <submittedName>
        <fullName evidence="6">Biotin-dependent carboxyltransferase family protein</fullName>
    </submittedName>
</protein>
<feature type="region of interest" description="Disordered" evidence="4">
    <location>
        <begin position="1"/>
        <end position="20"/>
    </location>
</feature>
<organism evidence="6 7">
    <name type="scientific">Undibacterium danionis</name>
    <dbReference type="NCBI Taxonomy" id="1812100"/>
    <lineage>
        <taxon>Bacteria</taxon>
        <taxon>Pseudomonadati</taxon>
        <taxon>Pseudomonadota</taxon>
        <taxon>Betaproteobacteria</taxon>
        <taxon>Burkholderiales</taxon>
        <taxon>Oxalobacteraceae</taxon>
        <taxon>Undibacterium</taxon>
    </lineage>
</organism>
<keyword evidence="3" id="KW-0067">ATP-binding</keyword>
<dbReference type="InterPro" id="IPR052708">
    <property type="entry name" value="PxpC"/>
</dbReference>
<feature type="compositionally biased region" description="Polar residues" evidence="4">
    <location>
        <begin position="1"/>
        <end position="15"/>
    </location>
</feature>
<dbReference type="SUPFAM" id="SSF50891">
    <property type="entry name" value="Cyclophilin-like"/>
    <property type="match status" value="1"/>
</dbReference>
<sequence length="330" mass="35927">MTTTHSPSPANTSDSGSEHAKVNRIRILKAGIQSSVQDVGRYGQRHLGINQSGALDTYSLMLANKLVGNTLCCAGLEIVIGPVEIQFQRDTWFAIGGANFAAQLDTVAVPKAWRHFAKAGQILRLSGALKEARAYLGFDGGIAVPQVLGSRSTDLQAGFGGYLGRALKVGDQLELGPAQHLQKSLGVQQRIWSPEVRAIPGPEYEQFSPAARQQFWQQAWKLSPQSNRMGCRLQGQALQRTISKDFLSHGVFPGVVQVPPNGQPIILLADAQTTGGYPKIACVIEADLWKVAQTPPGHSFCFIPVDKDTAILAQEKWRKEFARIDWIIHA</sequence>
<name>A0ABV6IEI9_9BURK</name>
<proteinExistence type="predicted"/>
<dbReference type="PANTHER" id="PTHR43309">
    <property type="entry name" value="5-OXOPROLINASE SUBUNIT C"/>
    <property type="match status" value="1"/>
</dbReference>
<accession>A0ABV6IEI9</accession>
<dbReference type="Proteomes" id="UP001589844">
    <property type="component" value="Unassembled WGS sequence"/>
</dbReference>
<dbReference type="Pfam" id="PF02626">
    <property type="entry name" value="CT_A_B"/>
    <property type="match status" value="1"/>
</dbReference>
<evidence type="ECO:0000256" key="4">
    <source>
        <dbReference type="SAM" id="MobiDB-lite"/>
    </source>
</evidence>
<reference evidence="6 7" key="1">
    <citation type="submission" date="2024-09" db="EMBL/GenBank/DDBJ databases">
        <authorList>
            <person name="Sun Q."/>
            <person name="Mori K."/>
        </authorList>
    </citation>
    <scope>NUCLEOTIDE SEQUENCE [LARGE SCALE GENOMIC DNA]</scope>
    <source>
        <strain evidence="6 7">CCM 8677</strain>
    </source>
</reference>
<evidence type="ECO:0000313" key="7">
    <source>
        <dbReference type="Proteomes" id="UP001589844"/>
    </source>
</evidence>
<comment type="caution">
    <text evidence="6">The sequence shown here is derived from an EMBL/GenBank/DDBJ whole genome shotgun (WGS) entry which is preliminary data.</text>
</comment>
<dbReference type="SMART" id="SM00797">
    <property type="entry name" value="AHS2"/>
    <property type="match status" value="1"/>
</dbReference>
<dbReference type="RefSeq" id="WP_390212241.1">
    <property type="nucleotide sequence ID" value="NZ_JBHLXJ010000009.1"/>
</dbReference>
<dbReference type="PANTHER" id="PTHR43309:SF3">
    <property type="entry name" value="5-OXOPROLINASE SUBUNIT C"/>
    <property type="match status" value="1"/>
</dbReference>
<dbReference type="InterPro" id="IPR003778">
    <property type="entry name" value="CT_A_B"/>
</dbReference>
<keyword evidence="1" id="KW-0547">Nucleotide-binding</keyword>
<evidence type="ECO:0000313" key="6">
    <source>
        <dbReference type="EMBL" id="MFC0350212.1"/>
    </source>
</evidence>
<dbReference type="Gene3D" id="2.40.100.10">
    <property type="entry name" value="Cyclophilin-like"/>
    <property type="match status" value="1"/>
</dbReference>
<evidence type="ECO:0000256" key="2">
    <source>
        <dbReference type="ARBA" id="ARBA00022801"/>
    </source>
</evidence>
<dbReference type="NCBIfam" id="TIGR00724">
    <property type="entry name" value="urea_amlyse_rel"/>
    <property type="match status" value="1"/>
</dbReference>
<dbReference type="EMBL" id="JBHLXJ010000009">
    <property type="protein sequence ID" value="MFC0350212.1"/>
    <property type="molecule type" value="Genomic_DNA"/>
</dbReference>
<feature type="domain" description="Carboxyltransferase" evidence="5">
    <location>
        <begin position="46"/>
        <end position="320"/>
    </location>
</feature>
<evidence type="ECO:0000256" key="3">
    <source>
        <dbReference type="ARBA" id="ARBA00022840"/>
    </source>
</evidence>
<keyword evidence="7" id="KW-1185">Reference proteome</keyword>
<dbReference type="InterPro" id="IPR029000">
    <property type="entry name" value="Cyclophilin-like_dom_sf"/>
</dbReference>
<evidence type="ECO:0000256" key="1">
    <source>
        <dbReference type="ARBA" id="ARBA00022741"/>
    </source>
</evidence>
<gene>
    <name evidence="6" type="ORF">ACFFJH_10375</name>
</gene>
<keyword evidence="2" id="KW-0378">Hydrolase</keyword>
<evidence type="ECO:0000259" key="5">
    <source>
        <dbReference type="SMART" id="SM00797"/>
    </source>
</evidence>